<evidence type="ECO:0000313" key="4">
    <source>
        <dbReference type="Proteomes" id="UP000260680"/>
    </source>
</evidence>
<gene>
    <name evidence="3" type="ORF">DS742_10505</name>
    <name evidence="2" type="ORF">LAD12857_18600</name>
</gene>
<dbReference type="Proteomes" id="UP000260680">
    <property type="component" value="Unassembled WGS sequence"/>
</dbReference>
<feature type="transmembrane region" description="Helical" evidence="1">
    <location>
        <begin position="236"/>
        <end position="254"/>
    </location>
</feature>
<keyword evidence="1" id="KW-1133">Transmembrane helix</keyword>
<dbReference type="EMBL" id="QOHO01000029">
    <property type="protein sequence ID" value="RFZ79020.1"/>
    <property type="molecule type" value="Genomic_DNA"/>
</dbReference>
<organism evidence="3 4">
    <name type="scientific">Lacrimispora amygdalina</name>
    <dbReference type="NCBI Taxonomy" id="253257"/>
    <lineage>
        <taxon>Bacteria</taxon>
        <taxon>Bacillati</taxon>
        <taxon>Bacillota</taxon>
        <taxon>Clostridia</taxon>
        <taxon>Lachnospirales</taxon>
        <taxon>Lachnospiraceae</taxon>
        <taxon>Lacrimispora</taxon>
    </lineage>
</organism>
<proteinExistence type="predicted"/>
<dbReference type="EMBL" id="BRPJ01000032">
    <property type="protein sequence ID" value="GLB29937.1"/>
    <property type="molecule type" value="Genomic_DNA"/>
</dbReference>
<reference evidence="3 4" key="1">
    <citation type="submission" date="2018-07" db="EMBL/GenBank/DDBJ databases">
        <title>New species, Clostridium PI-S10-A1B.</title>
        <authorList>
            <person name="Krishna G."/>
            <person name="Summeta K."/>
            <person name="Shikha S."/>
            <person name="Prabhu P.B."/>
            <person name="Suresh K."/>
        </authorList>
    </citation>
    <scope>NUCLEOTIDE SEQUENCE [LARGE SCALE GENOMIC DNA]</scope>
    <source>
        <strain evidence="3 4">PI-S10-A1B</strain>
    </source>
</reference>
<keyword evidence="5" id="KW-1185">Reference proteome</keyword>
<accession>A0A3E2NDS3</accession>
<dbReference type="RefSeq" id="WP_117416957.1">
    <property type="nucleotide sequence ID" value="NZ_BRPJ01000032.1"/>
</dbReference>
<feature type="transmembrane region" description="Helical" evidence="1">
    <location>
        <begin position="212"/>
        <end position="230"/>
    </location>
</feature>
<dbReference type="Proteomes" id="UP001419084">
    <property type="component" value="Unassembled WGS sequence"/>
</dbReference>
<dbReference type="OrthoDB" id="9784805at2"/>
<dbReference type="PANTHER" id="PTHR42867:SF1">
    <property type="entry name" value="MEMBRANE PROTEIN-RELATED"/>
    <property type="match status" value="1"/>
</dbReference>
<keyword evidence="1" id="KW-0812">Transmembrane</keyword>
<dbReference type="PANTHER" id="PTHR42867">
    <property type="entry name" value="MEMBRANE PROTEIN-RELATED"/>
    <property type="match status" value="1"/>
</dbReference>
<feature type="transmembrane region" description="Helical" evidence="1">
    <location>
        <begin position="108"/>
        <end position="131"/>
    </location>
</feature>
<evidence type="ECO:0000256" key="1">
    <source>
        <dbReference type="SAM" id="Phobius"/>
    </source>
</evidence>
<comment type="caution">
    <text evidence="3">The sequence shown here is derived from an EMBL/GenBank/DDBJ whole genome shotgun (WGS) entry which is preliminary data.</text>
</comment>
<dbReference type="Pfam" id="PF07136">
    <property type="entry name" value="DUF1385"/>
    <property type="match status" value="1"/>
</dbReference>
<keyword evidence="1" id="KW-0472">Membrane</keyword>
<name>A0A3E2NDS3_9FIRM</name>
<reference evidence="2 5" key="2">
    <citation type="journal article" date="2024" name="Int. J. Syst. Evol. Microbiol.">
        <title>Lacrimispora brassicae sp. nov. isolated from fermented cabbage, and proposal of Clostridium indicum Gundawar et al. 2019 and Clostridium methoxybenzovorans Mechichi et al. 1999 as heterotypic synonyms of Lacrimispora amygdalina (Parshina et al. 2003) Haas and Blanchard 2020 and Lacrimispora indolis (McClung and McCoy 1957) Haas and Blanchard 2020, respectively.</title>
        <authorList>
            <person name="Kobayashi H."/>
            <person name="Tanizawa Y."/>
            <person name="Sakamoto M."/>
            <person name="Ohkuma M."/>
            <person name="Tohno M."/>
        </authorList>
    </citation>
    <scope>NUCLEOTIDE SEQUENCE [LARGE SCALE GENOMIC DNA]</scope>
    <source>
        <strain evidence="2 5">DSM 12857</strain>
    </source>
</reference>
<evidence type="ECO:0000313" key="5">
    <source>
        <dbReference type="Proteomes" id="UP001419084"/>
    </source>
</evidence>
<evidence type="ECO:0000313" key="2">
    <source>
        <dbReference type="EMBL" id="GLB29937.1"/>
    </source>
</evidence>
<feature type="transmembrane region" description="Helical" evidence="1">
    <location>
        <begin position="143"/>
        <end position="163"/>
    </location>
</feature>
<sequence>MKYSGIGGQAVIEGVMMKNRDEYAIAVRKPDGTIEVKKDAYVSMGEKVKLFSLPFFRGIFSFADSMILGMRALTFSASFFEDDEEDLEPSGFEKLLERIFGEKMEKALMSMVMVFSVIMAICIFMVLPLFLANIFHRFIQSQTVMAILEGVIRIGIFITYIKLVSRMEDIRRTFMYHGAEHKCINCLEHGLELNVENVRNSSKEHKRCGTSFLLIVMIISILFFMVIQVKTLPLRIISRIILIPVIAGVSYEFLRLAGRSDSKLVDILSRPGMWMQGLTTSEPDDSMIEVGIASVEAVFDWREFLGKNFPENKS</sequence>
<evidence type="ECO:0000313" key="3">
    <source>
        <dbReference type="EMBL" id="RFZ79020.1"/>
    </source>
</evidence>
<protein>
    <submittedName>
        <fullName evidence="3">DUF1385 domain-containing protein</fullName>
    </submittedName>
    <submittedName>
        <fullName evidence="2">Membrane protein</fullName>
    </submittedName>
</protein>
<dbReference type="AlphaFoldDB" id="A0A3E2NDS3"/>
<dbReference type="InterPro" id="IPR010787">
    <property type="entry name" value="DUF1385"/>
</dbReference>